<dbReference type="EMBL" id="JARKIE010000021">
    <property type="protein sequence ID" value="KAJ7700154.1"/>
    <property type="molecule type" value="Genomic_DNA"/>
</dbReference>
<proteinExistence type="predicted"/>
<name>A0AAD7GPY8_MYCRO</name>
<evidence type="ECO:0000313" key="2">
    <source>
        <dbReference type="Proteomes" id="UP001221757"/>
    </source>
</evidence>
<dbReference type="Proteomes" id="UP001221757">
    <property type="component" value="Unassembled WGS sequence"/>
</dbReference>
<evidence type="ECO:0000313" key="1">
    <source>
        <dbReference type="EMBL" id="KAJ7700154.1"/>
    </source>
</evidence>
<keyword evidence="2" id="KW-1185">Reference proteome</keyword>
<gene>
    <name evidence="1" type="ORF">B0H17DRAFT_1048823</name>
</gene>
<accession>A0AAD7GPY8</accession>
<reference evidence="1" key="1">
    <citation type="submission" date="2023-03" db="EMBL/GenBank/DDBJ databases">
        <title>Massive genome expansion in bonnet fungi (Mycena s.s.) driven by repeated elements and novel gene families across ecological guilds.</title>
        <authorList>
            <consortium name="Lawrence Berkeley National Laboratory"/>
            <person name="Harder C.B."/>
            <person name="Miyauchi S."/>
            <person name="Viragh M."/>
            <person name="Kuo A."/>
            <person name="Thoen E."/>
            <person name="Andreopoulos B."/>
            <person name="Lu D."/>
            <person name="Skrede I."/>
            <person name="Drula E."/>
            <person name="Henrissat B."/>
            <person name="Morin E."/>
            <person name="Kohler A."/>
            <person name="Barry K."/>
            <person name="LaButti K."/>
            <person name="Morin E."/>
            <person name="Salamov A."/>
            <person name="Lipzen A."/>
            <person name="Mereny Z."/>
            <person name="Hegedus B."/>
            <person name="Baldrian P."/>
            <person name="Stursova M."/>
            <person name="Weitz H."/>
            <person name="Taylor A."/>
            <person name="Grigoriev I.V."/>
            <person name="Nagy L.G."/>
            <person name="Martin F."/>
            <person name="Kauserud H."/>
        </authorList>
    </citation>
    <scope>NUCLEOTIDE SEQUENCE</scope>
    <source>
        <strain evidence="1">CBHHK067</strain>
    </source>
</reference>
<comment type="caution">
    <text evidence="1">The sequence shown here is derived from an EMBL/GenBank/DDBJ whole genome shotgun (WGS) entry which is preliminary data.</text>
</comment>
<dbReference type="AlphaFoldDB" id="A0AAD7GPY8"/>
<sequence>MDTLFLAKYALTLEAATAVIENQIQDLEDNNDSLTFARETITPLDLRRFLRGGLANDELINIYVAALNFTVLKQDSASEIFMGSSFGLPPPARDFYIGTTFFYRKMVQCGNEWDALNKSRKRDATELAVIPTAQIILKWFKNVHVGLSYLTPYKNIIPETDLVESLFGDRAARRAIRLGKYMHAHEVLVQDDVLENFRNVLYTPEIDAVLTPHLNLLSAILRGPEGDYTHIPSVRYLVLANKTSLPFAGDLSLLQQTQLMNWFHDKIPQARDMASHWVGSPAHAHTITIFIANRDQTLLRSTPKFPAAQSDNVQLAALWNLAWSTQMMAVPIVNTDVDLECLSLLEEWMFECTDKAGIAGDEQWGLDAGHHQDCWVPYEGTPKSWSSYRDDAQDETIYHVSFSPIFENIF</sequence>
<protein>
    <submittedName>
        <fullName evidence="1">Uncharacterized protein</fullName>
    </submittedName>
</protein>
<organism evidence="1 2">
    <name type="scientific">Mycena rosella</name>
    <name type="common">Pink bonnet</name>
    <name type="synonym">Agaricus rosellus</name>
    <dbReference type="NCBI Taxonomy" id="1033263"/>
    <lineage>
        <taxon>Eukaryota</taxon>
        <taxon>Fungi</taxon>
        <taxon>Dikarya</taxon>
        <taxon>Basidiomycota</taxon>
        <taxon>Agaricomycotina</taxon>
        <taxon>Agaricomycetes</taxon>
        <taxon>Agaricomycetidae</taxon>
        <taxon>Agaricales</taxon>
        <taxon>Marasmiineae</taxon>
        <taxon>Mycenaceae</taxon>
        <taxon>Mycena</taxon>
    </lineage>
</organism>